<comment type="caution">
    <text evidence="1">The sequence shown here is derived from an EMBL/GenBank/DDBJ whole genome shotgun (WGS) entry which is preliminary data.</text>
</comment>
<accession>A0A919P0G4</accession>
<dbReference type="AlphaFoldDB" id="A0A919P0G4"/>
<evidence type="ECO:0000313" key="1">
    <source>
        <dbReference type="EMBL" id="GIG19411.1"/>
    </source>
</evidence>
<evidence type="ECO:0008006" key="3">
    <source>
        <dbReference type="Google" id="ProtNLM"/>
    </source>
</evidence>
<dbReference type="Proteomes" id="UP000632740">
    <property type="component" value="Unassembled WGS sequence"/>
</dbReference>
<keyword evidence="2" id="KW-1185">Reference proteome</keyword>
<protein>
    <recommendedName>
        <fullName evidence="3">DUF952 domain-containing protein</fullName>
    </recommendedName>
</protein>
<dbReference type="SUPFAM" id="SSF56399">
    <property type="entry name" value="ADP-ribosylation"/>
    <property type="match status" value="1"/>
</dbReference>
<dbReference type="InterPro" id="IPR009297">
    <property type="entry name" value="DUF952"/>
</dbReference>
<name>A0A919P0G4_9CELL</name>
<proteinExistence type="predicted"/>
<dbReference type="Pfam" id="PF06108">
    <property type="entry name" value="DUF952"/>
    <property type="match status" value="1"/>
</dbReference>
<sequence length="119" mass="12827">MGLWHLAHRADWDAACAAGTYRVSTRGRTLDEVGFVHASRPAQLAHVAEAVYADDPEDLVVLVLDEALVGAAGVPVIEEDGGTGELFPHVYGPIDPSWVTEVLPARFDEHGRFRVDVPG</sequence>
<dbReference type="EMBL" id="BONK01000001">
    <property type="protein sequence ID" value="GIG19411.1"/>
    <property type="molecule type" value="Genomic_DNA"/>
</dbReference>
<evidence type="ECO:0000313" key="2">
    <source>
        <dbReference type="Proteomes" id="UP000632740"/>
    </source>
</evidence>
<gene>
    <name evidence="1" type="ORF">Cch01nite_01350</name>
</gene>
<reference evidence="1" key="1">
    <citation type="submission" date="2021-01" db="EMBL/GenBank/DDBJ databases">
        <title>Whole genome shotgun sequence of Cellulomonas chitinilytica NBRC 110799.</title>
        <authorList>
            <person name="Komaki H."/>
            <person name="Tamura T."/>
        </authorList>
    </citation>
    <scope>NUCLEOTIDE SEQUENCE</scope>
    <source>
        <strain evidence="1">NBRC 110799</strain>
    </source>
</reference>
<dbReference type="Gene3D" id="3.20.170.20">
    <property type="entry name" value="Protein of unknown function DUF952"/>
    <property type="match status" value="1"/>
</dbReference>
<dbReference type="RefSeq" id="WP_203747311.1">
    <property type="nucleotide sequence ID" value="NZ_BONK01000001.1"/>
</dbReference>
<organism evidence="1 2">
    <name type="scientific">Cellulomonas chitinilytica</name>
    <dbReference type="NCBI Taxonomy" id="398759"/>
    <lineage>
        <taxon>Bacteria</taxon>
        <taxon>Bacillati</taxon>
        <taxon>Actinomycetota</taxon>
        <taxon>Actinomycetes</taxon>
        <taxon>Micrococcales</taxon>
        <taxon>Cellulomonadaceae</taxon>
        <taxon>Cellulomonas</taxon>
    </lineage>
</organism>